<sequence>MSPSSFFRLPSCIRCIVYDALAEAEEDVRYNRTIAPSTPGHGLSTTVSKQQATIFRLNIMLVNKQFRREYCAELFRVWNAELILDDTILSPNAFLKDNFQERSILANAKSWKLGGYVGGVSGPEPQYIVSTPARAIQAYELVRSEQRTICARRGEEAAIRSAVCECEVGLTYEGASNIINAFHVNDLADDDDDGENGEGLLDEYDGDGVAWSPDETGSGLGIW</sequence>
<keyword evidence="2" id="KW-1185">Reference proteome</keyword>
<dbReference type="Proteomes" id="UP001175353">
    <property type="component" value="Unassembled WGS sequence"/>
</dbReference>
<proteinExistence type="predicted"/>
<protein>
    <submittedName>
        <fullName evidence="1">Uncharacterized protein</fullName>
    </submittedName>
</protein>
<dbReference type="EMBL" id="JAUJLE010000064">
    <property type="protein sequence ID" value="KAK0992142.1"/>
    <property type="molecule type" value="Genomic_DNA"/>
</dbReference>
<reference evidence="1" key="1">
    <citation type="submission" date="2023-06" db="EMBL/GenBank/DDBJ databases">
        <title>Black Yeasts Isolated from many extreme environments.</title>
        <authorList>
            <person name="Coleine C."/>
            <person name="Stajich J.E."/>
            <person name="Selbmann L."/>
        </authorList>
    </citation>
    <scope>NUCLEOTIDE SEQUENCE</scope>
    <source>
        <strain evidence="1">CCFEE 5200</strain>
    </source>
</reference>
<name>A0AAN6QUL9_9PEZI</name>
<accession>A0AAN6QUL9</accession>
<evidence type="ECO:0000313" key="2">
    <source>
        <dbReference type="Proteomes" id="UP001175353"/>
    </source>
</evidence>
<organism evidence="1 2">
    <name type="scientific">Friedmanniomyces endolithicus</name>
    <dbReference type="NCBI Taxonomy" id="329885"/>
    <lineage>
        <taxon>Eukaryota</taxon>
        <taxon>Fungi</taxon>
        <taxon>Dikarya</taxon>
        <taxon>Ascomycota</taxon>
        <taxon>Pezizomycotina</taxon>
        <taxon>Dothideomycetes</taxon>
        <taxon>Dothideomycetidae</taxon>
        <taxon>Mycosphaerellales</taxon>
        <taxon>Teratosphaeriaceae</taxon>
        <taxon>Friedmanniomyces</taxon>
    </lineage>
</organism>
<evidence type="ECO:0000313" key="1">
    <source>
        <dbReference type="EMBL" id="KAK0992142.1"/>
    </source>
</evidence>
<dbReference type="AlphaFoldDB" id="A0AAN6QUL9"/>
<comment type="caution">
    <text evidence="1">The sequence shown here is derived from an EMBL/GenBank/DDBJ whole genome shotgun (WGS) entry which is preliminary data.</text>
</comment>
<gene>
    <name evidence="1" type="ORF">LTR91_008394</name>
</gene>